<dbReference type="KEGG" id="eus:EUTSA_v10024117mg"/>
<dbReference type="OMA" id="QWEMIRE"/>
<sequence length="180" mass="21458">MFLLCDDISCMLRFCFKLWKGVERDLKPDSPVGQRLLRVMHFVYSRSIKPKNGVHQIGERSLQWEMIRESFDTVIRDLHKLCFIREINGLWVEGRELTSRIEEALKKVEEKFRCAKDVSEANGFVREAIKSNIWDLWKSLFDKETEEAWTQKVIRHEILCDMFQPFLKKEEEEEGEAKQS</sequence>
<dbReference type="InterPro" id="IPR009568">
    <property type="entry name" value="DUF1184"/>
</dbReference>
<name>V4MCR9_EUTSA</name>
<reference evidence="1 2" key="1">
    <citation type="journal article" date="2013" name="Front. Plant Sci.">
        <title>The Reference Genome of the Halophytic Plant Eutrema salsugineum.</title>
        <authorList>
            <person name="Yang R."/>
            <person name="Jarvis D.E."/>
            <person name="Chen H."/>
            <person name="Beilstein M.A."/>
            <person name="Grimwood J."/>
            <person name="Jenkins J."/>
            <person name="Shu S."/>
            <person name="Prochnik S."/>
            <person name="Xin M."/>
            <person name="Ma C."/>
            <person name="Schmutz J."/>
            <person name="Wing R.A."/>
            <person name="Mitchell-Olds T."/>
            <person name="Schumaker K.S."/>
            <person name="Wang X."/>
        </authorList>
    </citation>
    <scope>NUCLEOTIDE SEQUENCE [LARGE SCALE GENOMIC DNA]</scope>
</reference>
<dbReference type="Pfam" id="PF06683">
    <property type="entry name" value="DUF1184"/>
    <property type="match status" value="1"/>
</dbReference>
<protein>
    <submittedName>
        <fullName evidence="1">Uncharacterized protein</fullName>
    </submittedName>
</protein>
<evidence type="ECO:0000313" key="1">
    <source>
        <dbReference type="EMBL" id="ESQ28991.1"/>
    </source>
</evidence>
<dbReference type="AlphaFoldDB" id="V4MCR9"/>
<dbReference type="OrthoDB" id="1112128at2759"/>
<dbReference type="EMBL" id="KI517881">
    <property type="protein sequence ID" value="ESQ28991.1"/>
    <property type="molecule type" value="Genomic_DNA"/>
</dbReference>
<accession>V4MCR9</accession>
<evidence type="ECO:0000313" key="2">
    <source>
        <dbReference type="Proteomes" id="UP000030689"/>
    </source>
</evidence>
<organism evidence="1 2">
    <name type="scientific">Eutrema salsugineum</name>
    <name type="common">Saltwater cress</name>
    <name type="synonym">Sisymbrium salsugineum</name>
    <dbReference type="NCBI Taxonomy" id="72664"/>
    <lineage>
        <taxon>Eukaryota</taxon>
        <taxon>Viridiplantae</taxon>
        <taxon>Streptophyta</taxon>
        <taxon>Embryophyta</taxon>
        <taxon>Tracheophyta</taxon>
        <taxon>Spermatophyta</taxon>
        <taxon>Magnoliopsida</taxon>
        <taxon>eudicotyledons</taxon>
        <taxon>Gunneridae</taxon>
        <taxon>Pentapetalae</taxon>
        <taxon>rosids</taxon>
        <taxon>malvids</taxon>
        <taxon>Brassicales</taxon>
        <taxon>Brassicaceae</taxon>
        <taxon>Eutremeae</taxon>
        <taxon>Eutrema</taxon>
    </lineage>
</organism>
<proteinExistence type="predicted"/>
<gene>
    <name evidence="1" type="ORF">EUTSA_v10024117mg</name>
</gene>
<dbReference type="Proteomes" id="UP000030689">
    <property type="component" value="Unassembled WGS sequence"/>
</dbReference>
<dbReference type="Gramene" id="ESQ28991">
    <property type="protein sequence ID" value="ESQ28991"/>
    <property type="gene ID" value="EUTSA_v10024117mg"/>
</dbReference>
<keyword evidence="2" id="KW-1185">Reference proteome</keyword>